<comment type="subcellular location">
    <subcellularLocation>
        <location evidence="1">Nucleus</location>
    </subcellularLocation>
</comment>
<sequence>MNGAHEQRAAVRRTRTVATRAAVRTADKDVQCQYYHGFEDVVWKGLVFSTSSVGCQTDTTVSEVEIDLAKMGASCEMCCKFFFKKESADRHWRIQHSMEPPGGPQELYCCPYCAFSTYSRKYAQDHEGIHVEQAFTLRLSPARGCPQDCSLVLYAVEPSHEISNFCRFCRKYFATEQERNSHERRHARRVTYTCDLCPQRFTNKSKLHLHRKSHTSPLLYTCKVCQRSFSRKEHLGCHERRQACKKPVECTICQQSFSCKGDLLAHAEIHKKEKPFECDVCHRRFPHPGHLLTHKKTHEQKAVTNTYVCNLVNPIVNLFSNNVPPKQSTQTCPTARKKLPTELGVQAYSCGTCQESFSRKEVLEEHVRNTHAGISETPLVCIVCHKTFPHKMGLLSHHCTLITTRMIASSTQNASLDKLP</sequence>
<dbReference type="OrthoDB" id="5977959at2759"/>
<feature type="domain" description="C2H2-type" evidence="8">
    <location>
        <begin position="220"/>
        <end position="247"/>
    </location>
</feature>
<evidence type="ECO:0000256" key="1">
    <source>
        <dbReference type="ARBA" id="ARBA00004123"/>
    </source>
</evidence>
<keyword evidence="2" id="KW-0479">Metal-binding</keyword>
<dbReference type="EMBL" id="JABSTR010000010">
    <property type="protein sequence ID" value="KAH9380761.1"/>
    <property type="molecule type" value="Genomic_DNA"/>
</dbReference>
<feature type="domain" description="C2H2-type" evidence="8">
    <location>
        <begin position="276"/>
        <end position="303"/>
    </location>
</feature>
<dbReference type="PROSITE" id="PS50157">
    <property type="entry name" value="ZINC_FINGER_C2H2_2"/>
    <property type="match status" value="6"/>
</dbReference>
<dbReference type="GO" id="GO:0005634">
    <property type="term" value="C:nucleus"/>
    <property type="evidence" value="ECO:0007669"/>
    <property type="project" value="UniProtKB-SubCell"/>
</dbReference>
<dbReference type="SUPFAM" id="SSF57667">
    <property type="entry name" value="beta-beta-alpha zinc fingers"/>
    <property type="match status" value="4"/>
</dbReference>
<keyword evidence="3" id="KW-0677">Repeat</keyword>
<name>A0A9J6H148_HAELO</name>
<feature type="domain" description="C2H2-type" evidence="8">
    <location>
        <begin position="248"/>
        <end position="275"/>
    </location>
</feature>
<evidence type="ECO:0000256" key="4">
    <source>
        <dbReference type="ARBA" id="ARBA00022771"/>
    </source>
</evidence>
<comment type="caution">
    <text evidence="9">The sequence shown here is derived from an EMBL/GenBank/DDBJ whole genome shotgun (WGS) entry which is preliminary data.</text>
</comment>
<dbReference type="InterPro" id="IPR013087">
    <property type="entry name" value="Znf_C2H2_type"/>
</dbReference>
<dbReference type="Gene3D" id="3.30.160.60">
    <property type="entry name" value="Classic Zinc Finger"/>
    <property type="match status" value="4"/>
</dbReference>
<dbReference type="SMART" id="SM00355">
    <property type="entry name" value="ZnF_C2H2"/>
    <property type="match status" value="9"/>
</dbReference>
<accession>A0A9J6H148</accession>
<keyword evidence="5" id="KW-0862">Zinc</keyword>
<feature type="domain" description="C2H2-type" evidence="8">
    <location>
        <begin position="73"/>
        <end position="101"/>
    </location>
</feature>
<dbReference type="PANTHER" id="PTHR24390">
    <property type="entry name" value="ZINC FINGER PROTEIN"/>
    <property type="match status" value="1"/>
</dbReference>
<dbReference type="Pfam" id="PF13894">
    <property type="entry name" value="zf-C2H2_4"/>
    <property type="match status" value="1"/>
</dbReference>
<evidence type="ECO:0000256" key="7">
    <source>
        <dbReference type="PROSITE-ProRule" id="PRU00042"/>
    </source>
</evidence>
<dbReference type="Proteomes" id="UP000821853">
    <property type="component" value="Chromosome 8"/>
</dbReference>
<evidence type="ECO:0000256" key="6">
    <source>
        <dbReference type="ARBA" id="ARBA00023242"/>
    </source>
</evidence>
<dbReference type="Pfam" id="PF00096">
    <property type="entry name" value="zf-C2H2"/>
    <property type="match status" value="3"/>
</dbReference>
<dbReference type="PANTHER" id="PTHR24390:SF79">
    <property type="entry name" value="ASPARAGINE-RICH ZINC FINGER PROTEIN AZF1"/>
    <property type="match status" value="1"/>
</dbReference>
<dbReference type="InterPro" id="IPR036236">
    <property type="entry name" value="Znf_C2H2_sf"/>
</dbReference>
<keyword evidence="4 7" id="KW-0863">Zinc-finger</keyword>
<dbReference type="PROSITE" id="PS00028">
    <property type="entry name" value="ZINC_FINGER_C2H2_1"/>
    <property type="match status" value="5"/>
</dbReference>
<feature type="domain" description="C2H2-type" evidence="8">
    <location>
        <begin position="348"/>
        <end position="376"/>
    </location>
</feature>
<dbReference type="GO" id="GO:0006357">
    <property type="term" value="P:regulation of transcription by RNA polymerase II"/>
    <property type="evidence" value="ECO:0007669"/>
    <property type="project" value="TreeGrafter"/>
</dbReference>
<dbReference type="FunFam" id="3.30.160.60:FF:000446">
    <property type="entry name" value="Zinc finger protein"/>
    <property type="match status" value="1"/>
</dbReference>
<dbReference type="GO" id="GO:0003700">
    <property type="term" value="F:DNA-binding transcription factor activity"/>
    <property type="evidence" value="ECO:0007669"/>
    <property type="project" value="TreeGrafter"/>
</dbReference>
<evidence type="ECO:0000256" key="5">
    <source>
        <dbReference type="ARBA" id="ARBA00022833"/>
    </source>
</evidence>
<dbReference type="GO" id="GO:0000978">
    <property type="term" value="F:RNA polymerase II cis-regulatory region sequence-specific DNA binding"/>
    <property type="evidence" value="ECO:0007669"/>
    <property type="project" value="TreeGrafter"/>
</dbReference>
<dbReference type="Pfam" id="PF12874">
    <property type="entry name" value="zf-met"/>
    <property type="match status" value="1"/>
</dbReference>
<evidence type="ECO:0000256" key="2">
    <source>
        <dbReference type="ARBA" id="ARBA00022723"/>
    </source>
</evidence>
<keyword evidence="6" id="KW-0539">Nucleus</keyword>
<evidence type="ECO:0000313" key="9">
    <source>
        <dbReference type="EMBL" id="KAH9380761.1"/>
    </source>
</evidence>
<feature type="domain" description="C2H2-type" evidence="8">
    <location>
        <begin position="192"/>
        <end position="215"/>
    </location>
</feature>
<protein>
    <recommendedName>
        <fullName evidence="8">C2H2-type domain-containing protein</fullName>
    </recommendedName>
</protein>
<dbReference type="GO" id="GO:0008270">
    <property type="term" value="F:zinc ion binding"/>
    <property type="evidence" value="ECO:0007669"/>
    <property type="project" value="UniProtKB-KW"/>
</dbReference>
<dbReference type="AlphaFoldDB" id="A0A9J6H148"/>
<gene>
    <name evidence="9" type="ORF">HPB48_008857</name>
</gene>
<evidence type="ECO:0000313" key="10">
    <source>
        <dbReference type="Proteomes" id="UP000821853"/>
    </source>
</evidence>
<organism evidence="9 10">
    <name type="scientific">Haemaphysalis longicornis</name>
    <name type="common">Bush tick</name>
    <dbReference type="NCBI Taxonomy" id="44386"/>
    <lineage>
        <taxon>Eukaryota</taxon>
        <taxon>Metazoa</taxon>
        <taxon>Ecdysozoa</taxon>
        <taxon>Arthropoda</taxon>
        <taxon>Chelicerata</taxon>
        <taxon>Arachnida</taxon>
        <taxon>Acari</taxon>
        <taxon>Parasitiformes</taxon>
        <taxon>Ixodida</taxon>
        <taxon>Ixodoidea</taxon>
        <taxon>Ixodidae</taxon>
        <taxon>Haemaphysalinae</taxon>
        <taxon>Haemaphysalis</taxon>
    </lineage>
</organism>
<reference evidence="9 10" key="1">
    <citation type="journal article" date="2020" name="Cell">
        <title>Large-Scale Comparative Analyses of Tick Genomes Elucidate Their Genetic Diversity and Vector Capacities.</title>
        <authorList>
            <consortium name="Tick Genome and Microbiome Consortium (TIGMIC)"/>
            <person name="Jia N."/>
            <person name="Wang J."/>
            <person name="Shi W."/>
            <person name="Du L."/>
            <person name="Sun Y."/>
            <person name="Zhan W."/>
            <person name="Jiang J.F."/>
            <person name="Wang Q."/>
            <person name="Zhang B."/>
            <person name="Ji P."/>
            <person name="Bell-Sakyi L."/>
            <person name="Cui X.M."/>
            <person name="Yuan T.T."/>
            <person name="Jiang B.G."/>
            <person name="Yang W.F."/>
            <person name="Lam T.T."/>
            <person name="Chang Q.C."/>
            <person name="Ding S.J."/>
            <person name="Wang X.J."/>
            <person name="Zhu J.G."/>
            <person name="Ruan X.D."/>
            <person name="Zhao L."/>
            <person name="Wei J.T."/>
            <person name="Ye R.Z."/>
            <person name="Que T.C."/>
            <person name="Du C.H."/>
            <person name="Zhou Y.H."/>
            <person name="Cheng J.X."/>
            <person name="Dai P.F."/>
            <person name="Guo W.B."/>
            <person name="Han X.H."/>
            <person name="Huang E.J."/>
            <person name="Li L.F."/>
            <person name="Wei W."/>
            <person name="Gao Y.C."/>
            <person name="Liu J.Z."/>
            <person name="Shao H.Z."/>
            <person name="Wang X."/>
            <person name="Wang C.C."/>
            <person name="Yang T.C."/>
            <person name="Huo Q.B."/>
            <person name="Li W."/>
            <person name="Chen H.Y."/>
            <person name="Chen S.E."/>
            <person name="Zhou L.G."/>
            <person name="Ni X.B."/>
            <person name="Tian J.H."/>
            <person name="Sheng Y."/>
            <person name="Liu T."/>
            <person name="Pan Y.S."/>
            <person name="Xia L.Y."/>
            <person name="Li J."/>
            <person name="Zhao F."/>
            <person name="Cao W.C."/>
        </authorList>
    </citation>
    <scope>NUCLEOTIDE SEQUENCE [LARGE SCALE GENOMIC DNA]</scope>
    <source>
        <strain evidence="9">HaeL-2018</strain>
    </source>
</reference>
<proteinExistence type="predicted"/>
<keyword evidence="10" id="KW-1185">Reference proteome</keyword>
<evidence type="ECO:0000256" key="3">
    <source>
        <dbReference type="ARBA" id="ARBA00022737"/>
    </source>
</evidence>
<dbReference type="VEuPathDB" id="VectorBase:HLOH_054186"/>
<evidence type="ECO:0000259" key="8">
    <source>
        <dbReference type="PROSITE" id="PS50157"/>
    </source>
</evidence>